<keyword evidence="4" id="KW-1185">Reference proteome</keyword>
<reference evidence="3 4" key="1">
    <citation type="journal article" date="2015" name="Sci. Rep.">
        <title>Chromosome-level genome map provides insights into diverse defense mechanisms in the medicinal fungus Ganoderma sinense.</title>
        <authorList>
            <person name="Zhu Y."/>
            <person name="Xu J."/>
            <person name="Sun C."/>
            <person name="Zhou S."/>
            <person name="Xu H."/>
            <person name="Nelson D.R."/>
            <person name="Qian J."/>
            <person name="Song J."/>
            <person name="Luo H."/>
            <person name="Xiang L."/>
            <person name="Li Y."/>
            <person name="Xu Z."/>
            <person name="Ji A."/>
            <person name="Wang L."/>
            <person name="Lu S."/>
            <person name="Hayward A."/>
            <person name="Sun W."/>
            <person name="Li X."/>
            <person name="Schwartz D.C."/>
            <person name="Wang Y."/>
            <person name="Chen S."/>
        </authorList>
    </citation>
    <scope>NUCLEOTIDE SEQUENCE [LARGE SCALE GENOMIC DNA]</scope>
    <source>
        <strain evidence="3 4">ZZ0214-1</strain>
    </source>
</reference>
<sequence length="205" mass="21511">MSDNVHNEKQSSANSSGESPGLSPSRPHKNLRSVSPPLAHIPFRRFVYYVATFAILVIAFYGWHMFHWYGGWWNLALGWRHPGARTTPTPTAGTASAQYTGNWKAAEGSTKSVEDSIQALADALGMPSSDLASAIADAVREHVPPASLSSVAVHEPSGTAVQHFVNSNAAADGGQAGTVGTVGTVRSAFDAAVGMDEPPNDLGGE</sequence>
<accession>A0A2G8SF96</accession>
<dbReference type="AlphaFoldDB" id="A0A2G8SF96"/>
<keyword evidence="2" id="KW-1133">Transmembrane helix</keyword>
<protein>
    <submittedName>
        <fullName evidence="3">Uncharacterized protein</fullName>
    </submittedName>
</protein>
<proteinExistence type="predicted"/>
<dbReference type="STRING" id="1077348.A0A2G8SF96"/>
<feature type="region of interest" description="Disordered" evidence="1">
    <location>
        <begin position="1"/>
        <end position="31"/>
    </location>
</feature>
<organism evidence="3 4">
    <name type="scientific">Ganoderma sinense ZZ0214-1</name>
    <dbReference type="NCBI Taxonomy" id="1077348"/>
    <lineage>
        <taxon>Eukaryota</taxon>
        <taxon>Fungi</taxon>
        <taxon>Dikarya</taxon>
        <taxon>Basidiomycota</taxon>
        <taxon>Agaricomycotina</taxon>
        <taxon>Agaricomycetes</taxon>
        <taxon>Polyporales</taxon>
        <taxon>Polyporaceae</taxon>
        <taxon>Ganoderma</taxon>
    </lineage>
</organism>
<evidence type="ECO:0000256" key="2">
    <source>
        <dbReference type="SAM" id="Phobius"/>
    </source>
</evidence>
<keyword evidence="2" id="KW-0472">Membrane</keyword>
<comment type="caution">
    <text evidence="3">The sequence shown here is derived from an EMBL/GenBank/DDBJ whole genome shotgun (WGS) entry which is preliminary data.</text>
</comment>
<name>A0A2G8SF96_9APHY</name>
<dbReference type="EMBL" id="AYKW01000010">
    <property type="protein sequence ID" value="PIL32455.1"/>
    <property type="molecule type" value="Genomic_DNA"/>
</dbReference>
<evidence type="ECO:0000256" key="1">
    <source>
        <dbReference type="SAM" id="MobiDB-lite"/>
    </source>
</evidence>
<evidence type="ECO:0000313" key="4">
    <source>
        <dbReference type="Proteomes" id="UP000230002"/>
    </source>
</evidence>
<dbReference type="Proteomes" id="UP000230002">
    <property type="component" value="Unassembled WGS sequence"/>
</dbReference>
<gene>
    <name evidence="3" type="ORF">GSI_05157</name>
</gene>
<dbReference type="OrthoDB" id="3199651at2759"/>
<feature type="transmembrane region" description="Helical" evidence="2">
    <location>
        <begin position="46"/>
        <end position="63"/>
    </location>
</feature>
<evidence type="ECO:0000313" key="3">
    <source>
        <dbReference type="EMBL" id="PIL32455.1"/>
    </source>
</evidence>
<keyword evidence="2" id="KW-0812">Transmembrane</keyword>